<reference evidence="3 4" key="1">
    <citation type="submission" date="2019-02" db="EMBL/GenBank/DDBJ databases">
        <title>Polymorphobacter sp. isolated from the lake at the Tibet of China.</title>
        <authorList>
            <person name="Li A."/>
        </authorList>
    </citation>
    <scope>NUCLEOTIDE SEQUENCE [LARGE SCALE GENOMIC DNA]</scope>
    <source>
        <strain evidence="3 4">DJ1R-1</strain>
    </source>
</reference>
<dbReference type="AlphaFoldDB" id="A0A4Y9ER51"/>
<evidence type="ECO:0000313" key="4">
    <source>
        <dbReference type="Proteomes" id="UP000297737"/>
    </source>
</evidence>
<feature type="region of interest" description="Disordered" evidence="1">
    <location>
        <begin position="129"/>
        <end position="148"/>
    </location>
</feature>
<dbReference type="EMBL" id="SIHO01000001">
    <property type="protein sequence ID" value="TFU06074.1"/>
    <property type="molecule type" value="Genomic_DNA"/>
</dbReference>
<keyword evidence="4" id="KW-1185">Reference proteome</keyword>
<keyword evidence="2" id="KW-0732">Signal</keyword>
<evidence type="ECO:0000313" key="3">
    <source>
        <dbReference type="EMBL" id="TFU06074.1"/>
    </source>
</evidence>
<dbReference type="RefSeq" id="WP_135244798.1">
    <property type="nucleotide sequence ID" value="NZ_SIHO01000001.1"/>
</dbReference>
<name>A0A4Y9ER51_9SPHN</name>
<dbReference type="OrthoDB" id="9799947at2"/>
<protein>
    <recommendedName>
        <fullName evidence="5">DUF5666 domain-containing protein</fullName>
    </recommendedName>
</protein>
<evidence type="ECO:0008006" key="5">
    <source>
        <dbReference type="Google" id="ProtNLM"/>
    </source>
</evidence>
<gene>
    <name evidence="3" type="ORF">EUV02_03395</name>
</gene>
<feature type="compositionally biased region" description="Polar residues" evidence="1">
    <location>
        <begin position="129"/>
        <end position="139"/>
    </location>
</feature>
<proteinExistence type="predicted"/>
<dbReference type="Proteomes" id="UP000297737">
    <property type="component" value="Unassembled WGS sequence"/>
</dbReference>
<accession>A0A4Y9ER51</accession>
<evidence type="ECO:0000256" key="2">
    <source>
        <dbReference type="SAM" id="SignalP"/>
    </source>
</evidence>
<evidence type="ECO:0000256" key="1">
    <source>
        <dbReference type="SAM" id="MobiDB-lite"/>
    </source>
</evidence>
<feature type="chain" id="PRO_5021331306" description="DUF5666 domain-containing protein" evidence="2">
    <location>
        <begin position="25"/>
        <end position="220"/>
    </location>
</feature>
<comment type="caution">
    <text evidence="3">The sequence shown here is derived from an EMBL/GenBank/DDBJ whole genome shotgun (WGS) entry which is preliminary data.</text>
</comment>
<organism evidence="3 4">
    <name type="scientific">Glacieibacterium arshaanense</name>
    <dbReference type="NCBI Taxonomy" id="2511025"/>
    <lineage>
        <taxon>Bacteria</taxon>
        <taxon>Pseudomonadati</taxon>
        <taxon>Pseudomonadota</taxon>
        <taxon>Alphaproteobacteria</taxon>
        <taxon>Sphingomonadales</taxon>
        <taxon>Sphingosinicellaceae</taxon>
        <taxon>Glacieibacterium</taxon>
    </lineage>
</organism>
<sequence>MKILLRAAALAMAPVLLTATAASAQMMGAAPQAAPPVGVRGTVTSVAGTVDTGMKIGVTGKNGKPMVLLLAPKSSFVSSTVIGIDAIKPNSFIGTAAEPGPNGTLVATEVHVFPESMRGVGEGHRPWDTSATSSMTNGNVDDVTEGGLSKKNGRTLTVNYKGGKQTVYVPVTVPIVAFAPADATLLVKGAKVFTFAQKQPDGSLVSNRLVVGVGGSTPPM</sequence>
<feature type="signal peptide" evidence="2">
    <location>
        <begin position="1"/>
        <end position="24"/>
    </location>
</feature>